<dbReference type="Pfam" id="PF16778">
    <property type="entry name" value="Phage_tail_APC"/>
    <property type="match status" value="1"/>
</dbReference>
<dbReference type="AlphaFoldDB" id="F9Y4M2"/>
<organism evidence="2 3">
    <name type="scientific">Ketogulonicigenium vulgare (strain WSH-001)</name>
    <dbReference type="NCBI Taxonomy" id="759362"/>
    <lineage>
        <taxon>Bacteria</taxon>
        <taxon>Pseudomonadati</taxon>
        <taxon>Pseudomonadota</taxon>
        <taxon>Alphaproteobacteria</taxon>
        <taxon>Rhodobacterales</taxon>
        <taxon>Roseobacteraceae</taxon>
        <taxon>Ketogulonicigenium</taxon>
    </lineage>
</organism>
<dbReference type="Gene3D" id="6.10.140.1310">
    <property type="match status" value="1"/>
</dbReference>
<dbReference type="KEGG" id="kvl:KVU_0740"/>
<dbReference type="RefSeq" id="WP_013384034.1">
    <property type="nucleotide sequence ID" value="NC_017384.1"/>
</dbReference>
<dbReference type="HOGENOM" id="CLU_2300799_0_0_5"/>
<evidence type="ECO:0000259" key="1">
    <source>
        <dbReference type="Pfam" id="PF16778"/>
    </source>
</evidence>
<sequence length="105" mass="11266">MTVVNIEIRDAAGTVLNRIAVEESDAPQFVPEGGSFAVLGAASAAMDGLRAERDRRLAASDRYVLPDYPQSDEARVAWLAYRQALRDLPEATADPAQLVWPAGPG</sequence>
<reference evidence="2 3" key="1">
    <citation type="journal article" date="2011" name="J. Bacteriol.">
        <title>Complete genome sequence of the industrial strain Ketogulonicigenium vulgare WSH-001.</title>
        <authorList>
            <person name="Liu L."/>
            <person name="Li Y."/>
            <person name="Zhang J."/>
            <person name="Zhou Z."/>
            <person name="Liu J."/>
            <person name="Li X."/>
            <person name="Zhou J."/>
            <person name="Du G."/>
            <person name="Wang L."/>
            <person name="Chen J."/>
        </authorList>
    </citation>
    <scope>NUCLEOTIDE SEQUENCE [LARGE SCALE GENOMIC DNA]</scope>
    <source>
        <strain evidence="2 3">WSH-001</strain>
    </source>
</reference>
<dbReference type="Proteomes" id="UP000000692">
    <property type="component" value="Chromosome"/>
</dbReference>
<accession>F9Y4M2</accession>
<protein>
    <recommendedName>
        <fullName evidence="1">Phage tail assembly chaperone-like domain-containing protein</fullName>
    </recommendedName>
</protein>
<feature type="domain" description="Phage tail assembly chaperone-like" evidence="1">
    <location>
        <begin position="49"/>
        <end position="104"/>
    </location>
</feature>
<proteinExistence type="predicted"/>
<gene>
    <name evidence="2" type="ordered locus">KVU_0740</name>
</gene>
<keyword evidence="3" id="KW-1185">Reference proteome</keyword>
<evidence type="ECO:0000313" key="2">
    <source>
        <dbReference type="EMBL" id="AEM40579.1"/>
    </source>
</evidence>
<evidence type="ECO:0000313" key="3">
    <source>
        <dbReference type="Proteomes" id="UP000000692"/>
    </source>
</evidence>
<dbReference type="EMBL" id="CP002018">
    <property type="protein sequence ID" value="AEM40579.1"/>
    <property type="molecule type" value="Genomic_DNA"/>
</dbReference>
<dbReference type="InterPro" id="IPR031893">
    <property type="entry name" value="Phage_tail_APC"/>
</dbReference>
<dbReference type="OrthoDB" id="1685143at2"/>
<name>F9Y4M2_KETVW</name>